<dbReference type="CDD" id="cd00293">
    <property type="entry name" value="USP-like"/>
    <property type="match status" value="2"/>
</dbReference>
<dbReference type="Gene3D" id="3.40.50.620">
    <property type="entry name" value="HUPs"/>
    <property type="match status" value="2"/>
</dbReference>
<feature type="domain" description="UspA" evidence="2">
    <location>
        <begin position="9"/>
        <end position="59"/>
    </location>
</feature>
<dbReference type="EMBL" id="JAZDRP010000003">
    <property type="protein sequence ID" value="MEE2525736.1"/>
    <property type="molecule type" value="Genomic_DNA"/>
</dbReference>
<dbReference type="RefSeq" id="WP_330198400.1">
    <property type="nucleotide sequence ID" value="NZ_JAZDRP010000003.1"/>
</dbReference>
<accession>A0ABU7LQ35</accession>
<evidence type="ECO:0000256" key="1">
    <source>
        <dbReference type="ARBA" id="ARBA00008791"/>
    </source>
</evidence>
<dbReference type="PANTHER" id="PTHR46268">
    <property type="entry name" value="STRESS RESPONSE PROTEIN NHAX"/>
    <property type="match status" value="1"/>
</dbReference>
<dbReference type="InterPro" id="IPR014729">
    <property type="entry name" value="Rossmann-like_a/b/a_fold"/>
</dbReference>
<evidence type="ECO:0000313" key="3">
    <source>
        <dbReference type="EMBL" id="MEE2525736.1"/>
    </source>
</evidence>
<dbReference type="Pfam" id="PF00582">
    <property type="entry name" value="Usp"/>
    <property type="match status" value="2"/>
</dbReference>
<reference evidence="3 4" key="1">
    <citation type="submission" date="2024-01" db="EMBL/GenBank/DDBJ databases">
        <title>Hyphobacterium bacterium isolated from marine sediment.</title>
        <authorList>
            <person name="Zhao S."/>
        </authorList>
    </citation>
    <scope>NUCLEOTIDE SEQUENCE [LARGE SCALE GENOMIC DNA]</scope>
    <source>
        <strain evidence="4">HN65</strain>
    </source>
</reference>
<evidence type="ECO:0000259" key="2">
    <source>
        <dbReference type="Pfam" id="PF00582"/>
    </source>
</evidence>
<dbReference type="SUPFAM" id="SSF52402">
    <property type="entry name" value="Adenine nucleotide alpha hydrolases-like"/>
    <property type="match status" value="2"/>
</dbReference>
<keyword evidence="4" id="KW-1185">Reference proteome</keyword>
<proteinExistence type="inferred from homology"/>
<sequence length="311" mass="34548">MSGDDQRFRILLCIDGSEESHRGLRYAVRVGKGNDADITLLYVRRSDPTLSSGGMDLRIVRENVIDWGLDLPGAAALQDAHQQLIEMGFMNEHWKSKAVHKEAFGDPVGDNMQIYTSETGAQITLKNMVSPSVARGILDECELNEYELTIIAMADEETAGRQHINWDVTRTVVMNHTGTILVARGIEENHGHLICVTDDEKSIEAAARDAVMASRCECPVHLYSVAANEDGIEAAGDVIRQAREAIEAENVEIVDEAIEVGDPIERIIERGKNYSVIVMADSHVRGLRRFFEVSVAYRVLQHAHNSVMIIR</sequence>
<dbReference type="Proteomes" id="UP001354971">
    <property type="component" value="Unassembled WGS sequence"/>
</dbReference>
<organism evidence="3 4">
    <name type="scientific">Hyphobacterium lacteum</name>
    <dbReference type="NCBI Taxonomy" id="3116575"/>
    <lineage>
        <taxon>Bacteria</taxon>
        <taxon>Pseudomonadati</taxon>
        <taxon>Pseudomonadota</taxon>
        <taxon>Alphaproteobacteria</taxon>
        <taxon>Maricaulales</taxon>
        <taxon>Maricaulaceae</taxon>
        <taxon>Hyphobacterium</taxon>
    </lineage>
</organism>
<comment type="caution">
    <text evidence="3">The sequence shown here is derived from an EMBL/GenBank/DDBJ whole genome shotgun (WGS) entry which is preliminary data.</text>
</comment>
<feature type="domain" description="UspA" evidence="2">
    <location>
        <begin position="226"/>
        <end position="311"/>
    </location>
</feature>
<name>A0ABU7LQ35_9PROT</name>
<comment type="similarity">
    <text evidence="1">Belongs to the universal stress protein A family.</text>
</comment>
<gene>
    <name evidence="3" type="ORF">V0U79_05105</name>
</gene>
<dbReference type="InterPro" id="IPR006016">
    <property type="entry name" value="UspA"/>
</dbReference>
<dbReference type="PANTHER" id="PTHR46268:SF6">
    <property type="entry name" value="UNIVERSAL STRESS PROTEIN UP12"/>
    <property type="match status" value="1"/>
</dbReference>
<protein>
    <submittedName>
        <fullName evidence="3">Universal stress protein</fullName>
    </submittedName>
</protein>
<evidence type="ECO:0000313" key="4">
    <source>
        <dbReference type="Proteomes" id="UP001354971"/>
    </source>
</evidence>